<reference evidence="3" key="1">
    <citation type="submission" date="2016-06" db="EMBL/GenBank/DDBJ databases">
        <title>Parallel loss of symbiosis genes in relatives of nitrogen-fixing non-legume Parasponia.</title>
        <authorList>
            <person name="Van Velzen R."/>
            <person name="Holmer R."/>
            <person name="Bu F."/>
            <person name="Rutten L."/>
            <person name="Van Zeijl A."/>
            <person name="Liu W."/>
            <person name="Santuari L."/>
            <person name="Cao Q."/>
            <person name="Sharma T."/>
            <person name="Shen D."/>
            <person name="Roswanjaya Y."/>
            <person name="Wardhani T."/>
            <person name="Kalhor M.S."/>
            <person name="Jansen J."/>
            <person name="Van den Hoogen J."/>
            <person name="Gungor B."/>
            <person name="Hartog M."/>
            <person name="Hontelez J."/>
            <person name="Verver J."/>
            <person name="Yang W.-C."/>
            <person name="Schijlen E."/>
            <person name="Repin R."/>
            <person name="Schilthuizen M."/>
            <person name="Schranz E."/>
            <person name="Heidstra R."/>
            <person name="Miyata K."/>
            <person name="Fedorova E."/>
            <person name="Kohlen W."/>
            <person name="Bisseling T."/>
            <person name="Smit S."/>
            <person name="Geurts R."/>
        </authorList>
    </citation>
    <scope>NUCLEOTIDE SEQUENCE [LARGE SCALE GENOMIC DNA]</scope>
    <source>
        <strain evidence="3">cv. WU1-14</strain>
    </source>
</reference>
<keyword evidence="3" id="KW-1185">Reference proteome</keyword>
<dbReference type="AlphaFoldDB" id="A0A2P5A859"/>
<dbReference type="Proteomes" id="UP000237105">
    <property type="component" value="Unassembled WGS sequence"/>
</dbReference>
<feature type="transmembrane region" description="Helical" evidence="1">
    <location>
        <begin position="6"/>
        <end position="29"/>
    </location>
</feature>
<evidence type="ECO:0000313" key="3">
    <source>
        <dbReference type="Proteomes" id="UP000237105"/>
    </source>
</evidence>
<sequence length="108" mass="11442">MLVPGFGVVLLANSNCVTVILFILITGSLTRKTVNIKIMITTAWISINAVMQPQHLMNFRRRIFFNCAVMSSSSLLGRSAAGASGRACSFSAMAGSFVVGKLGGKDAQ</sequence>
<keyword evidence="1" id="KW-1133">Transmembrane helix</keyword>
<dbReference type="OrthoDB" id="10351980at2759"/>
<comment type="caution">
    <text evidence="2">The sequence shown here is derived from an EMBL/GenBank/DDBJ whole genome shotgun (WGS) entry which is preliminary data.</text>
</comment>
<dbReference type="EMBL" id="JXTB01000791">
    <property type="protein sequence ID" value="PON32699.1"/>
    <property type="molecule type" value="Genomic_DNA"/>
</dbReference>
<organism evidence="2 3">
    <name type="scientific">Parasponia andersonii</name>
    <name type="common">Sponia andersonii</name>
    <dbReference type="NCBI Taxonomy" id="3476"/>
    <lineage>
        <taxon>Eukaryota</taxon>
        <taxon>Viridiplantae</taxon>
        <taxon>Streptophyta</taxon>
        <taxon>Embryophyta</taxon>
        <taxon>Tracheophyta</taxon>
        <taxon>Spermatophyta</taxon>
        <taxon>Magnoliopsida</taxon>
        <taxon>eudicotyledons</taxon>
        <taxon>Gunneridae</taxon>
        <taxon>Pentapetalae</taxon>
        <taxon>rosids</taxon>
        <taxon>fabids</taxon>
        <taxon>Rosales</taxon>
        <taxon>Cannabaceae</taxon>
        <taxon>Parasponia</taxon>
    </lineage>
</organism>
<name>A0A2P5A859_PARAD</name>
<evidence type="ECO:0000313" key="2">
    <source>
        <dbReference type="EMBL" id="PON32699.1"/>
    </source>
</evidence>
<keyword evidence="1" id="KW-0812">Transmembrane</keyword>
<accession>A0A2P5A859</accession>
<keyword evidence="1" id="KW-0472">Membrane</keyword>
<proteinExistence type="predicted"/>
<protein>
    <submittedName>
        <fullName evidence="2">Uncharacterized protein</fullName>
    </submittedName>
</protein>
<gene>
    <name evidence="2" type="ORF">PanWU01x14_359170</name>
</gene>
<evidence type="ECO:0000256" key="1">
    <source>
        <dbReference type="SAM" id="Phobius"/>
    </source>
</evidence>